<gene>
    <name evidence="1" type="ORF">S03H2_29805</name>
</gene>
<dbReference type="EMBL" id="BARU01018007">
    <property type="protein sequence ID" value="GAH51370.1"/>
    <property type="molecule type" value="Genomic_DNA"/>
</dbReference>
<dbReference type="AlphaFoldDB" id="X1H2N6"/>
<name>X1H2N6_9ZZZZ</name>
<proteinExistence type="predicted"/>
<comment type="caution">
    <text evidence="1">The sequence shown here is derived from an EMBL/GenBank/DDBJ whole genome shotgun (WGS) entry which is preliminary data.</text>
</comment>
<organism evidence="1">
    <name type="scientific">marine sediment metagenome</name>
    <dbReference type="NCBI Taxonomy" id="412755"/>
    <lineage>
        <taxon>unclassified sequences</taxon>
        <taxon>metagenomes</taxon>
        <taxon>ecological metagenomes</taxon>
    </lineage>
</organism>
<evidence type="ECO:0000313" key="1">
    <source>
        <dbReference type="EMBL" id="GAH51370.1"/>
    </source>
</evidence>
<reference evidence="1" key="1">
    <citation type="journal article" date="2014" name="Front. Microbiol.">
        <title>High frequency of phylogenetically diverse reductive dehalogenase-homologous genes in deep subseafloor sedimentary metagenomes.</title>
        <authorList>
            <person name="Kawai M."/>
            <person name="Futagami T."/>
            <person name="Toyoda A."/>
            <person name="Takaki Y."/>
            <person name="Nishi S."/>
            <person name="Hori S."/>
            <person name="Arai W."/>
            <person name="Tsubouchi T."/>
            <person name="Morono Y."/>
            <person name="Uchiyama I."/>
            <person name="Ito T."/>
            <person name="Fujiyama A."/>
            <person name="Inagaki F."/>
            <person name="Takami H."/>
        </authorList>
    </citation>
    <scope>NUCLEOTIDE SEQUENCE</scope>
    <source>
        <strain evidence="1">Expedition CK06-06</strain>
    </source>
</reference>
<evidence type="ECO:0008006" key="2">
    <source>
        <dbReference type="Google" id="ProtNLM"/>
    </source>
</evidence>
<accession>X1H2N6</accession>
<sequence>MYELLSDLDRAAGFSLQADDHCVYVLRCGRQVAVFSRAMTKESLRAFLDLIIQTQQLEVES</sequence>
<protein>
    <recommendedName>
        <fullName evidence="2">Roadblock/LAMTOR2 domain-containing protein</fullName>
    </recommendedName>
</protein>